<dbReference type="SMART" id="SM00014">
    <property type="entry name" value="acidPPc"/>
    <property type="match status" value="1"/>
</dbReference>
<dbReference type="InterPro" id="IPR036938">
    <property type="entry name" value="PAP2/HPO_sf"/>
</dbReference>
<sequence length="544" mass="59624">MEKSNRFVELYYYLQDPHLVARFQRFCGVHGTFSKTVSSKEADRTQSHNNGACHRPISVGNESENMASFGGAGEGETAGVGVRKRVKNRGEESENPAQNGAPVSATDSGGETVAVGNNGRSLQGATTTVGNSGARSVFSGATAGGETVAVDNNCRSLHGATTVSHSAAQHVFSAANEERETGKDSDDPLSSSTVKPLRKNSLTGDAGQEFLIGNRFLYYMFTFATELGNELFYIIFFPFVMWNMDALVSRRLIMVWVWVMYLGQCTKDVIGWSRPASPPVVKVEMFYNSEYSMPSTHAMSGTAIPFSLFFMTYCRWEYPFSLGFILALCWCLLVCVSRIYMGMHSVLDVIVGVLYSVLILLFFLPLLDLIDGFNLSHRYAPLIIVCFHLGLALFSFTLDTWSTSRGDTAQILGTGAGVALASHVNYHLGLLPDPTPEQLPYTMPPLSAGLLGLSVLRLVLGVLVLMAMRALMKALTLPLVCRLVGVPSTDVRKARQHMEWSCRTATSCTGRWASAWASWSRFSSATSSSPDWMRWLENSEVTVI</sequence>
<feature type="transmembrane region" description="Helical" evidence="2">
    <location>
        <begin position="216"/>
        <end position="240"/>
    </location>
</feature>
<gene>
    <name evidence="4" type="ORF">F7725_008238</name>
</gene>
<feature type="compositionally biased region" description="Basic and acidic residues" evidence="1">
    <location>
        <begin position="176"/>
        <end position="186"/>
    </location>
</feature>
<dbReference type="AlphaFoldDB" id="A0A7J5Y6L1"/>
<keyword evidence="5" id="KW-1185">Reference proteome</keyword>
<protein>
    <recommendedName>
        <fullName evidence="3">Phosphatidic acid phosphatase type 2/haloperoxidase domain-containing protein</fullName>
    </recommendedName>
</protein>
<dbReference type="SUPFAM" id="SSF48317">
    <property type="entry name" value="Acid phosphatase/Vanadium-dependent haloperoxidase"/>
    <property type="match status" value="1"/>
</dbReference>
<feature type="transmembrane region" description="Helical" evidence="2">
    <location>
        <begin position="252"/>
        <end position="273"/>
    </location>
</feature>
<reference evidence="4 5" key="1">
    <citation type="submission" date="2020-03" db="EMBL/GenBank/DDBJ databases">
        <title>Dissostichus mawsoni Genome sequencing and assembly.</title>
        <authorList>
            <person name="Park H."/>
        </authorList>
    </citation>
    <scope>NUCLEOTIDE SEQUENCE [LARGE SCALE GENOMIC DNA]</scope>
    <source>
        <strain evidence="4">DM0001</strain>
        <tissue evidence="4">Muscle</tissue>
    </source>
</reference>
<accession>A0A7J5Y6L1</accession>
<organism evidence="4 5">
    <name type="scientific">Dissostichus mawsoni</name>
    <name type="common">Antarctic cod</name>
    <dbReference type="NCBI Taxonomy" id="36200"/>
    <lineage>
        <taxon>Eukaryota</taxon>
        <taxon>Metazoa</taxon>
        <taxon>Chordata</taxon>
        <taxon>Craniata</taxon>
        <taxon>Vertebrata</taxon>
        <taxon>Euteleostomi</taxon>
        <taxon>Actinopterygii</taxon>
        <taxon>Neopterygii</taxon>
        <taxon>Teleostei</taxon>
        <taxon>Neoteleostei</taxon>
        <taxon>Acanthomorphata</taxon>
        <taxon>Eupercaria</taxon>
        <taxon>Perciformes</taxon>
        <taxon>Notothenioidei</taxon>
        <taxon>Nototheniidae</taxon>
        <taxon>Dissostichus</taxon>
    </lineage>
</organism>
<evidence type="ECO:0000256" key="2">
    <source>
        <dbReference type="SAM" id="Phobius"/>
    </source>
</evidence>
<dbReference type="CDD" id="cd03388">
    <property type="entry name" value="PAP2_SPPase1"/>
    <property type="match status" value="1"/>
</dbReference>
<keyword evidence="2" id="KW-0812">Transmembrane</keyword>
<evidence type="ECO:0000313" key="5">
    <source>
        <dbReference type="Proteomes" id="UP000518266"/>
    </source>
</evidence>
<proteinExistence type="predicted"/>
<keyword evidence="2" id="KW-0472">Membrane</keyword>
<dbReference type="Pfam" id="PF01569">
    <property type="entry name" value="PAP2"/>
    <property type="match status" value="1"/>
</dbReference>
<keyword evidence="2" id="KW-1133">Transmembrane helix</keyword>
<feature type="domain" description="Phosphatidic acid phosphatase type 2/haloperoxidase" evidence="3">
    <location>
        <begin position="251"/>
        <end position="364"/>
    </location>
</feature>
<evidence type="ECO:0000313" key="4">
    <source>
        <dbReference type="EMBL" id="KAF3845075.1"/>
    </source>
</evidence>
<feature type="transmembrane region" description="Helical" evidence="2">
    <location>
        <begin position="346"/>
        <end position="367"/>
    </location>
</feature>
<dbReference type="OrthoDB" id="301434at2759"/>
<dbReference type="Gene3D" id="1.20.144.10">
    <property type="entry name" value="Phosphatidic acid phosphatase type 2/haloperoxidase"/>
    <property type="match status" value="1"/>
</dbReference>
<feature type="compositionally biased region" description="Polar residues" evidence="1">
    <location>
        <begin position="118"/>
        <end position="134"/>
    </location>
</feature>
<dbReference type="GO" id="GO:0042392">
    <property type="term" value="F:sphingosine-1-phosphate phosphatase activity"/>
    <property type="evidence" value="ECO:0007669"/>
    <property type="project" value="TreeGrafter"/>
</dbReference>
<feature type="transmembrane region" description="Helical" evidence="2">
    <location>
        <begin position="379"/>
        <end position="398"/>
    </location>
</feature>
<dbReference type="Proteomes" id="UP000518266">
    <property type="component" value="Unassembled WGS sequence"/>
</dbReference>
<name>A0A7J5Y6L1_DISMA</name>
<feature type="transmembrane region" description="Helical" evidence="2">
    <location>
        <begin position="446"/>
        <end position="468"/>
    </location>
</feature>
<dbReference type="GO" id="GO:0006670">
    <property type="term" value="P:sphingosine metabolic process"/>
    <property type="evidence" value="ECO:0007669"/>
    <property type="project" value="TreeGrafter"/>
</dbReference>
<dbReference type="GO" id="GO:0005789">
    <property type="term" value="C:endoplasmic reticulum membrane"/>
    <property type="evidence" value="ECO:0007669"/>
    <property type="project" value="TreeGrafter"/>
</dbReference>
<feature type="transmembrane region" description="Helical" evidence="2">
    <location>
        <begin position="320"/>
        <end position="340"/>
    </location>
</feature>
<feature type="region of interest" description="Disordered" evidence="1">
    <location>
        <begin position="173"/>
        <end position="200"/>
    </location>
</feature>
<dbReference type="PANTHER" id="PTHR14969:SF45">
    <property type="entry name" value="SPHINGOSINE-1-PHOSPHATE PHOSPHATASE 1"/>
    <property type="match status" value="1"/>
</dbReference>
<evidence type="ECO:0000256" key="1">
    <source>
        <dbReference type="SAM" id="MobiDB-lite"/>
    </source>
</evidence>
<dbReference type="PANTHER" id="PTHR14969">
    <property type="entry name" value="SPHINGOSINE-1-PHOSPHATE PHOSPHOHYDROLASE"/>
    <property type="match status" value="1"/>
</dbReference>
<evidence type="ECO:0000259" key="3">
    <source>
        <dbReference type="SMART" id="SM00014"/>
    </source>
</evidence>
<dbReference type="EMBL" id="JAAKFY010000015">
    <property type="protein sequence ID" value="KAF3845075.1"/>
    <property type="molecule type" value="Genomic_DNA"/>
</dbReference>
<comment type="caution">
    <text evidence="4">The sequence shown here is derived from an EMBL/GenBank/DDBJ whole genome shotgun (WGS) entry which is preliminary data.</text>
</comment>
<feature type="region of interest" description="Disordered" evidence="1">
    <location>
        <begin position="39"/>
        <end position="134"/>
    </location>
</feature>
<dbReference type="InterPro" id="IPR000326">
    <property type="entry name" value="PAP2/HPO"/>
</dbReference>